<dbReference type="Pfam" id="PF00857">
    <property type="entry name" value="Isochorismatase"/>
    <property type="match status" value="1"/>
</dbReference>
<dbReference type="AlphaFoldDB" id="A0A0N1IAK4"/>
<dbReference type="InterPro" id="IPR050993">
    <property type="entry name" value="Isochorismatase_domain"/>
</dbReference>
<keyword evidence="4" id="KW-1185">Reference proteome</keyword>
<protein>
    <submittedName>
        <fullName evidence="3">Putative mitochondrial associated ribonuclease</fullName>
    </submittedName>
</protein>
<gene>
    <name evidence="3" type="ORF">ABL78_0240</name>
</gene>
<evidence type="ECO:0000313" key="4">
    <source>
        <dbReference type="Proteomes" id="UP000038009"/>
    </source>
</evidence>
<dbReference type="EMBL" id="LJSK01000003">
    <property type="protein sequence ID" value="KPI90644.1"/>
    <property type="molecule type" value="Genomic_DNA"/>
</dbReference>
<dbReference type="Gene3D" id="3.40.50.850">
    <property type="entry name" value="Isochorismatase-like"/>
    <property type="match status" value="1"/>
</dbReference>
<dbReference type="PANTHER" id="PTHR14119:SF3">
    <property type="entry name" value="ISOCHORISMATASE DOMAIN-CONTAINING PROTEIN 2"/>
    <property type="match status" value="1"/>
</dbReference>
<dbReference type="OMA" id="FAASERC"/>
<dbReference type="VEuPathDB" id="TriTrypDB:Lsey_0003_0370"/>
<dbReference type="InterPro" id="IPR036380">
    <property type="entry name" value="Isochorismatase-like_sf"/>
</dbReference>
<sequence length="208" mass="22967">MPAPTFIAPRSHLLQKYTSCRTLFMCCDIQEKLRSKIGNFSDAVVISNGMAVLHTVLTPQFSTFVATEHAPEITGTIAKDIQLPEGTPLFVKQQPSMLVSEMLPYLEGNPEKGLLPVQQAVLWGHESHVCILQTADELLQRNIRVAVLADGCAAQKDIDHQTAMQAMASWDGLTLTTFVSVMLQLTHNDPALMKVVWKLMKGKRTPNA</sequence>
<evidence type="ECO:0000259" key="2">
    <source>
        <dbReference type="Pfam" id="PF00857"/>
    </source>
</evidence>
<name>A0A0N1IAK4_LEPSE</name>
<evidence type="ECO:0000256" key="1">
    <source>
        <dbReference type="ARBA" id="ARBA00006336"/>
    </source>
</evidence>
<organism evidence="3 4">
    <name type="scientific">Leptomonas seymouri</name>
    <dbReference type="NCBI Taxonomy" id="5684"/>
    <lineage>
        <taxon>Eukaryota</taxon>
        <taxon>Discoba</taxon>
        <taxon>Euglenozoa</taxon>
        <taxon>Kinetoplastea</taxon>
        <taxon>Metakinetoplastina</taxon>
        <taxon>Trypanosomatida</taxon>
        <taxon>Trypanosomatidae</taxon>
        <taxon>Leishmaniinae</taxon>
        <taxon>Leptomonas</taxon>
    </lineage>
</organism>
<evidence type="ECO:0000313" key="3">
    <source>
        <dbReference type="EMBL" id="KPI90644.1"/>
    </source>
</evidence>
<dbReference type="OrthoDB" id="269496at2759"/>
<comment type="similarity">
    <text evidence="1">Belongs to the isochorismatase family.</text>
</comment>
<comment type="caution">
    <text evidence="3">The sequence shown here is derived from an EMBL/GenBank/DDBJ whole genome shotgun (WGS) entry which is preliminary data.</text>
</comment>
<dbReference type="InterPro" id="IPR000868">
    <property type="entry name" value="Isochorismatase-like_dom"/>
</dbReference>
<accession>A0A0N1IAK4</accession>
<feature type="domain" description="Isochorismatase-like" evidence="2">
    <location>
        <begin position="48"/>
        <end position="168"/>
    </location>
</feature>
<proteinExistence type="inferred from homology"/>
<dbReference type="SUPFAM" id="SSF52499">
    <property type="entry name" value="Isochorismatase-like hydrolases"/>
    <property type="match status" value="1"/>
</dbReference>
<dbReference type="Proteomes" id="UP000038009">
    <property type="component" value="Unassembled WGS sequence"/>
</dbReference>
<dbReference type="PANTHER" id="PTHR14119">
    <property type="entry name" value="HYDROLASE"/>
    <property type="match status" value="1"/>
</dbReference>
<reference evidence="3 4" key="1">
    <citation type="journal article" date="2015" name="PLoS Pathog.">
        <title>Leptomonas seymouri: Adaptations to the Dixenous Life Cycle Analyzed by Genome Sequencing, Transcriptome Profiling and Co-infection with Leishmania donovani.</title>
        <authorList>
            <person name="Kraeva N."/>
            <person name="Butenko A."/>
            <person name="Hlavacova J."/>
            <person name="Kostygov A."/>
            <person name="Myskova J."/>
            <person name="Grybchuk D."/>
            <person name="Lestinova T."/>
            <person name="Votypka J."/>
            <person name="Volf P."/>
            <person name="Opperdoes F."/>
            <person name="Flegontov P."/>
            <person name="Lukes J."/>
            <person name="Yurchenko V."/>
        </authorList>
    </citation>
    <scope>NUCLEOTIDE SEQUENCE [LARGE SCALE GENOMIC DNA]</scope>
    <source>
        <strain evidence="3 4">ATCC 30220</strain>
    </source>
</reference>